<dbReference type="EMBL" id="CP002628">
    <property type="protein sequence ID" value="AEB06340.1"/>
    <property type="molecule type" value="Genomic_DNA"/>
</dbReference>
<dbReference type="NCBIfam" id="TIGR00299">
    <property type="entry name" value="nickel pincer cofactor biosynthesis protein LarC"/>
    <property type="match status" value="1"/>
</dbReference>
<name>F2N701_CORGP</name>
<dbReference type="EC" id="4.99.1.12" evidence="2"/>
<dbReference type="PANTHER" id="PTHR36566:SF1">
    <property type="entry name" value="PYRIDINIUM-3,5-BISTHIOCARBOXYLIC ACID MONONUCLEOTIDE NICKEL INSERTION PROTEIN"/>
    <property type="match status" value="1"/>
</dbReference>
<dbReference type="Pfam" id="PF01969">
    <property type="entry name" value="Ni_insertion"/>
    <property type="match status" value="1"/>
</dbReference>
<sequence length="464" mass="49484">MICDNNEGADAGCTLYLECGSGIAGDMLVAALLDLGGDAAERSVRRALESLPVRGYEICISHVRKSGILCCDFAVLLDQDHQNRDHDMAYLQGAPHHGPKQHACSSSEQRRHIHRHDHAHRGLADILGLINGADMTSGARALARDTFSILAEAEAKAHALPLDQVHFHEVGAVDSIVDIVSAAVLIDHLGVQSTVIPSLTDGHGSIRCQHGVIPVPVPATLNICAAHGLPLASSQIAGELVTPTGAALAAALRPLFELPARYTVRQVGIGAGKRAYERPSMLRALIIEEMPVSSTDQMGLLGCPAGARNTVTKIECDIDDSTGEVLAYAADRLREAGALEVHWIAVLGKKGRPAHQLEVICDSQAAALMERIIFSETSTIGLRSQLMERTCLERAMSSAMTPWGSVSIKCVTLPDGTQRRTPEYDDCAAIAESENIPVQSVFNTATQAAYRDGCRDEVVPVSSI</sequence>
<dbReference type="HAMAP" id="MF_01074">
    <property type="entry name" value="LarC"/>
    <property type="match status" value="1"/>
</dbReference>
<reference evidence="4" key="1">
    <citation type="journal article" date="2013" name="Stand. Genomic Sci.">
        <title>Complete genome sequence of Coriobacterium glomerans type strain (PW2(T)) from the midgut of Pyrrhocoris apterus L. (red soldier bug).</title>
        <authorList>
            <person name="Stackebrandt E."/>
            <person name="Zeytun A."/>
            <person name="Lapidus A."/>
            <person name="Nolan M."/>
            <person name="Lucas S."/>
            <person name="Hammon N."/>
            <person name="Deshpande S."/>
            <person name="Cheng J.F."/>
            <person name="Tapia R."/>
            <person name="Goodwin L.A."/>
            <person name="Pitluck S."/>
            <person name="Liolios K."/>
            <person name="Pagani I."/>
            <person name="Ivanova N."/>
            <person name="Mavromatis K."/>
            <person name="Mikhailova N."/>
            <person name="Huntemann M."/>
            <person name="Pati A."/>
            <person name="Chen A."/>
            <person name="Palaniappan K."/>
            <person name="Chang Y.J."/>
            <person name="Land M."/>
            <person name="Hauser L."/>
            <person name="Rohde M."/>
            <person name="Pukall R."/>
            <person name="Goker M."/>
            <person name="Detter J.C."/>
            <person name="Woyke T."/>
            <person name="Bristow J."/>
            <person name="Eisen J.A."/>
            <person name="Markowitz V."/>
            <person name="Hugenholtz P."/>
            <person name="Kyrpides N.C."/>
            <person name="Klenk H.P."/>
        </authorList>
    </citation>
    <scope>NUCLEOTIDE SEQUENCE</scope>
    <source>
        <strain evidence="4">ATCC 49209 / DSM 20642 / JCM 10262 / PW2</strain>
    </source>
</reference>
<dbReference type="GO" id="GO:0051604">
    <property type="term" value="P:protein maturation"/>
    <property type="evidence" value="ECO:0007669"/>
    <property type="project" value="UniProtKB-UniRule"/>
</dbReference>
<proteinExistence type="inferred from homology"/>
<comment type="similarity">
    <text evidence="2">Belongs to the LarC family.</text>
</comment>
<dbReference type="HOGENOM" id="CLU_028523_2_1_11"/>
<dbReference type="Gene3D" id="3.10.20.300">
    <property type="entry name" value="mk0293 like domain"/>
    <property type="match status" value="1"/>
</dbReference>
<gene>
    <name evidence="2" type="primary">larC</name>
    <name evidence="3" type="ordered locus">Corgl_0213</name>
</gene>
<dbReference type="AlphaFoldDB" id="F2N701"/>
<evidence type="ECO:0000313" key="4">
    <source>
        <dbReference type="Proteomes" id="UP000006851"/>
    </source>
</evidence>
<organism evidence="3 4">
    <name type="scientific">Coriobacterium glomerans (strain ATCC 49209 / DSM 20642 / JCM 10262 / PW2)</name>
    <dbReference type="NCBI Taxonomy" id="700015"/>
    <lineage>
        <taxon>Bacteria</taxon>
        <taxon>Bacillati</taxon>
        <taxon>Actinomycetota</taxon>
        <taxon>Coriobacteriia</taxon>
        <taxon>Coriobacteriales</taxon>
        <taxon>Coriobacteriaceae</taxon>
        <taxon>Coriobacterium</taxon>
    </lineage>
</organism>
<protein>
    <recommendedName>
        <fullName evidence="2">Pyridinium-3,5-bisthiocarboxylic acid mononucleotide nickel insertion protein</fullName>
        <shortName evidence="2">P2TMN nickel insertion protein</shortName>
        <ecNumber evidence="2">4.99.1.12</ecNumber>
    </recommendedName>
    <alternativeName>
        <fullName evidence="2">Nickel-pincer cofactor biosynthesis protein LarC</fullName>
    </alternativeName>
</protein>
<dbReference type="KEGG" id="cgo:Corgl_0213"/>
<dbReference type="GO" id="GO:0016829">
    <property type="term" value="F:lyase activity"/>
    <property type="evidence" value="ECO:0007669"/>
    <property type="project" value="UniProtKB-UniRule"/>
</dbReference>
<keyword evidence="2" id="KW-0456">Lyase</keyword>
<dbReference type="PANTHER" id="PTHR36566">
    <property type="entry name" value="NICKEL INSERTION PROTEIN-RELATED"/>
    <property type="match status" value="1"/>
</dbReference>
<dbReference type="Gene3D" id="3.30.70.1380">
    <property type="entry name" value="Transcriptional regulatory protein pf0864 domain like"/>
    <property type="match status" value="1"/>
</dbReference>
<dbReference type="OrthoDB" id="9765625at2"/>
<dbReference type="GO" id="GO:0016151">
    <property type="term" value="F:nickel cation binding"/>
    <property type="evidence" value="ECO:0007669"/>
    <property type="project" value="UniProtKB-UniRule"/>
</dbReference>
<dbReference type="eggNOG" id="COG1641">
    <property type="taxonomic scope" value="Bacteria"/>
</dbReference>
<dbReference type="Proteomes" id="UP000006851">
    <property type="component" value="Chromosome"/>
</dbReference>
<evidence type="ECO:0000313" key="3">
    <source>
        <dbReference type="EMBL" id="AEB06340.1"/>
    </source>
</evidence>
<evidence type="ECO:0000256" key="1">
    <source>
        <dbReference type="ARBA" id="ARBA00022596"/>
    </source>
</evidence>
<dbReference type="STRING" id="700015.Corgl_0213"/>
<evidence type="ECO:0000256" key="2">
    <source>
        <dbReference type="HAMAP-Rule" id="MF_01074"/>
    </source>
</evidence>
<keyword evidence="1 2" id="KW-0533">Nickel</keyword>
<dbReference type="InterPro" id="IPR002822">
    <property type="entry name" value="Ni_insertion"/>
</dbReference>
<comment type="function">
    <text evidence="2">Involved in the biosynthesis of a nickel-pincer cofactor ((SCS)Ni(II) pincer complex). Binds Ni(2+), and functions in nickel delivery to pyridinium-3,5-bisthiocarboxylic acid mononucleotide (P2TMN), to form the mature cofactor. Is thus probably required for the activation of nickel-pincer cofactor-dependent enzymes.</text>
</comment>
<dbReference type="RefSeq" id="WP_013708083.1">
    <property type="nucleotide sequence ID" value="NC_015389.1"/>
</dbReference>
<comment type="catalytic activity">
    <reaction evidence="2">
        <text>Ni(II)-pyridinium-3,5-bisthiocarboxylate mononucleotide = pyridinium-3,5-bisthiocarboxylate mononucleotide + Ni(2+)</text>
        <dbReference type="Rhea" id="RHEA:54784"/>
        <dbReference type="ChEBI" id="CHEBI:49786"/>
        <dbReference type="ChEBI" id="CHEBI:137372"/>
        <dbReference type="ChEBI" id="CHEBI:137373"/>
        <dbReference type="EC" id="4.99.1.12"/>
    </reaction>
</comment>
<accession>F2N701</accession>
<keyword evidence="4" id="KW-1185">Reference proteome</keyword>